<organism evidence="2">
    <name type="scientific">marine sediment metagenome</name>
    <dbReference type="NCBI Taxonomy" id="412755"/>
    <lineage>
        <taxon>unclassified sequences</taxon>
        <taxon>metagenomes</taxon>
        <taxon>ecological metagenomes</taxon>
    </lineage>
</organism>
<evidence type="ECO:0000313" key="2">
    <source>
        <dbReference type="EMBL" id="GAG55357.1"/>
    </source>
</evidence>
<feature type="compositionally biased region" description="Basic and acidic residues" evidence="1">
    <location>
        <begin position="44"/>
        <end position="59"/>
    </location>
</feature>
<dbReference type="AlphaFoldDB" id="X0ZAN2"/>
<comment type="caution">
    <text evidence="2">The sequence shown here is derived from an EMBL/GenBank/DDBJ whole genome shotgun (WGS) entry which is preliminary data.</text>
</comment>
<gene>
    <name evidence="2" type="ORF">S01H4_19267</name>
</gene>
<evidence type="ECO:0000256" key="1">
    <source>
        <dbReference type="SAM" id="MobiDB-lite"/>
    </source>
</evidence>
<reference evidence="2" key="1">
    <citation type="journal article" date="2014" name="Front. Microbiol.">
        <title>High frequency of phylogenetically diverse reductive dehalogenase-homologous genes in deep subseafloor sedimentary metagenomes.</title>
        <authorList>
            <person name="Kawai M."/>
            <person name="Futagami T."/>
            <person name="Toyoda A."/>
            <person name="Takaki Y."/>
            <person name="Nishi S."/>
            <person name="Hori S."/>
            <person name="Arai W."/>
            <person name="Tsubouchi T."/>
            <person name="Morono Y."/>
            <person name="Uchiyama I."/>
            <person name="Ito T."/>
            <person name="Fujiyama A."/>
            <person name="Inagaki F."/>
            <person name="Takami H."/>
        </authorList>
    </citation>
    <scope>NUCLEOTIDE SEQUENCE</scope>
    <source>
        <strain evidence="2">Expedition CK06-06</strain>
    </source>
</reference>
<feature type="region of interest" description="Disordered" evidence="1">
    <location>
        <begin position="31"/>
        <end position="59"/>
    </location>
</feature>
<accession>X0ZAN2</accession>
<name>X0ZAN2_9ZZZZ</name>
<protein>
    <submittedName>
        <fullName evidence="2">Uncharacterized protein</fullName>
    </submittedName>
</protein>
<proteinExistence type="predicted"/>
<dbReference type="EMBL" id="BART01008579">
    <property type="protein sequence ID" value="GAG55357.1"/>
    <property type="molecule type" value="Genomic_DNA"/>
</dbReference>
<sequence>MNSEYIIKLLHEVLNSQLTERQRSIITQSIQHIRRQGDELEDITETRHPRDPSDDPRTD</sequence>